<evidence type="ECO:0000313" key="2">
    <source>
        <dbReference type="EMBL" id="KQJ95594.1"/>
    </source>
</evidence>
<dbReference type="STRING" id="15368.A0A0Q3HQ32"/>
<dbReference type="InParanoid" id="A0A0Q3HQ32"/>
<dbReference type="AlphaFoldDB" id="A0A0Q3HQ32"/>
<dbReference type="Gramene" id="KQJ95594">
    <property type="protein sequence ID" value="KQJ95594"/>
    <property type="gene ID" value="BRADI_3g17987v3"/>
</dbReference>
<dbReference type="Gene3D" id="1.10.20.10">
    <property type="entry name" value="Histone, subunit A"/>
    <property type="match status" value="1"/>
</dbReference>
<keyword evidence="4" id="KW-1185">Reference proteome</keyword>
<dbReference type="InterPro" id="IPR032675">
    <property type="entry name" value="LRR_dom_sf"/>
</dbReference>
<proteinExistence type="predicted"/>
<dbReference type="InterPro" id="IPR003958">
    <property type="entry name" value="CBFA_NFYB_domain"/>
</dbReference>
<dbReference type="FunFam" id="1.20.1280.50:FF:000037">
    <property type="entry name" value="F-box protein SKIP19"/>
    <property type="match status" value="1"/>
</dbReference>
<dbReference type="GO" id="GO:0046982">
    <property type="term" value="F:protein heterodimerization activity"/>
    <property type="evidence" value="ECO:0007669"/>
    <property type="project" value="InterPro"/>
</dbReference>
<dbReference type="InterPro" id="IPR036047">
    <property type="entry name" value="F-box-like_dom_sf"/>
</dbReference>
<dbReference type="Gene3D" id="1.20.1280.50">
    <property type="match status" value="1"/>
</dbReference>
<evidence type="ECO:0000313" key="3">
    <source>
        <dbReference type="EnsemblPlants" id="KQJ95594"/>
    </source>
</evidence>
<dbReference type="Proteomes" id="UP000008810">
    <property type="component" value="Chromosome 3"/>
</dbReference>
<dbReference type="CDD" id="cd22907">
    <property type="entry name" value="HFD_NFYB"/>
    <property type="match status" value="1"/>
</dbReference>
<dbReference type="SUPFAM" id="SSF81383">
    <property type="entry name" value="F-box domain"/>
    <property type="match status" value="1"/>
</dbReference>
<organism evidence="2">
    <name type="scientific">Brachypodium distachyon</name>
    <name type="common">Purple false brome</name>
    <name type="synonym">Trachynia distachya</name>
    <dbReference type="NCBI Taxonomy" id="15368"/>
    <lineage>
        <taxon>Eukaryota</taxon>
        <taxon>Viridiplantae</taxon>
        <taxon>Streptophyta</taxon>
        <taxon>Embryophyta</taxon>
        <taxon>Tracheophyta</taxon>
        <taxon>Spermatophyta</taxon>
        <taxon>Magnoliopsida</taxon>
        <taxon>Liliopsida</taxon>
        <taxon>Poales</taxon>
        <taxon>Poaceae</taxon>
        <taxon>BOP clade</taxon>
        <taxon>Pooideae</taxon>
        <taxon>Stipodae</taxon>
        <taxon>Brachypodieae</taxon>
        <taxon>Brachypodium</taxon>
    </lineage>
</organism>
<sequence>MRKVIAPNGKIGKDAKEAVQAFVSEFIAFVTREASGKCRKEKQEAITGDHLLWAMATLGFQDYIQPLKLYLQKYRGVLPRKMVAEPNPLPVPEVRDWSELTVDALSAIFTKLGTIEILMGAGLVCHSWLEAAKLTELWRFEDMTGHNVVFSKAGNVMCKMAKVAIDRSDGRMESFWAEKFVSSELLDYIASRGNSLKSIQIISSGCFQDDKVARLAAKCPMLEEIECSHQKQPAYFYKQLGAVRPELKRLRIVCLGSTQMQ</sequence>
<dbReference type="OrthoDB" id="2095648at2759"/>
<reference evidence="2" key="2">
    <citation type="submission" date="2017-06" db="EMBL/GenBank/DDBJ databases">
        <title>WGS assembly of Brachypodium distachyon.</title>
        <authorList>
            <consortium name="The International Brachypodium Initiative"/>
            <person name="Lucas S."/>
            <person name="Harmon-Smith M."/>
            <person name="Lail K."/>
            <person name="Tice H."/>
            <person name="Grimwood J."/>
            <person name="Bruce D."/>
            <person name="Barry K."/>
            <person name="Shu S."/>
            <person name="Lindquist E."/>
            <person name="Wang M."/>
            <person name="Pitluck S."/>
            <person name="Vogel J.P."/>
            <person name="Garvin D.F."/>
            <person name="Mockler T.C."/>
            <person name="Schmutz J."/>
            <person name="Rokhsar D."/>
            <person name="Bevan M.W."/>
        </authorList>
    </citation>
    <scope>NUCLEOTIDE SEQUENCE</scope>
    <source>
        <strain evidence="2">Bd21</strain>
    </source>
</reference>
<dbReference type="EMBL" id="CM000882">
    <property type="protein sequence ID" value="KQJ95594.1"/>
    <property type="molecule type" value="Genomic_DNA"/>
</dbReference>
<reference evidence="2 3" key="1">
    <citation type="journal article" date="2010" name="Nature">
        <title>Genome sequencing and analysis of the model grass Brachypodium distachyon.</title>
        <authorList>
            <consortium name="International Brachypodium Initiative"/>
        </authorList>
    </citation>
    <scope>NUCLEOTIDE SEQUENCE [LARGE SCALE GENOMIC DNA]</scope>
    <source>
        <strain evidence="2 3">Bd21</strain>
    </source>
</reference>
<dbReference type="PANTHER" id="PTHR38926">
    <property type="entry name" value="F-BOX DOMAIN CONTAINING PROTEIN, EXPRESSED"/>
    <property type="match status" value="1"/>
</dbReference>
<evidence type="ECO:0000313" key="4">
    <source>
        <dbReference type="Proteomes" id="UP000008810"/>
    </source>
</evidence>
<gene>
    <name evidence="2" type="ORF">BRADI_3g17987v3</name>
</gene>
<dbReference type="PRINTS" id="PR00615">
    <property type="entry name" value="CCAATSUBUNTA"/>
</dbReference>
<reference evidence="3" key="3">
    <citation type="submission" date="2018-08" db="UniProtKB">
        <authorList>
            <consortium name="EnsemblPlants"/>
        </authorList>
    </citation>
    <scope>IDENTIFICATION</scope>
    <source>
        <strain evidence="3">cv. Bd21</strain>
    </source>
</reference>
<name>A0A0Q3HQ32_BRADI</name>
<evidence type="ECO:0000259" key="1">
    <source>
        <dbReference type="Pfam" id="PF00808"/>
    </source>
</evidence>
<dbReference type="Pfam" id="PF00808">
    <property type="entry name" value="CBFD_NFYB_HMF"/>
    <property type="match status" value="1"/>
</dbReference>
<protein>
    <recommendedName>
        <fullName evidence="1">Transcription factor CBF/NF-Y/archaeal histone domain-containing protein</fullName>
    </recommendedName>
</protein>
<dbReference type="Gene3D" id="3.80.10.10">
    <property type="entry name" value="Ribonuclease Inhibitor"/>
    <property type="match status" value="1"/>
</dbReference>
<dbReference type="PANTHER" id="PTHR38926:SF77">
    <property type="entry name" value="OS08G0195000 PROTEIN"/>
    <property type="match status" value="1"/>
</dbReference>
<dbReference type="InterPro" id="IPR009072">
    <property type="entry name" value="Histone-fold"/>
</dbReference>
<feature type="domain" description="Transcription factor CBF/NF-Y/archaeal histone" evidence="1">
    <location>
        <begin position="1"/>
        <end position="55"/>
    </location>
</feature>
<dbReference type="EnsemblPlants" id="KQJ95594">
    <property type="protein sequence ID" value="KQJ95594"/>
    <property type="gene ID" value="BRADI_3g17987v3"/>
</dbReference>
<dbReference type="SUPFAM" id="SSF47113">
    <property type="entry name" value="Histone-fold"/>
    <property type="match status" value="1"/>
</dbReference>
<accession>A0A0Q3HQ32</accession>